<dbReference type="InterPro" id="IPR032710">
    <property type="entry name" value="NTF2-like_dom_sf"/>
</dbReference>
<organism evidence="2 3">
    <name type="scientific">Altericroceibacterium spongiae</name>
    <dbReference type="NCBI Taxonomy" id="2320269"/>
    <lineage>
        <taxon>Bacteria</taxon>
        <taxon>Pseudomonadati</taxon>
        <taxon>Pseudomonadota</taxon>
        <taxon>Alphaproteobacteria</taxon>
        <taxon>Sphingomonadales</taxon>
        <taxon>Erythrobacteraceae</taxon>
        <taxon>Altericroceibacterium</taxon>
    </lineage>
</organism>
<dbReference type="SUPFAM" id="SSF54427">
    <property type="entry name" value="NTF2-like"/>
    <property type="match status" value="1"/>
</dbReference>
<evidence type="ECO:0000313" key="2">
    <source>
        <dbReference type="EMBL" id="RKF17569.1"/>
    </source>
</evidence>
<sequence>MSLEDRLDRLEAENRALRHDLTALQDERAIRQLHHNYGYFMDKWLFPEIVDLFTEDATLYFLNGIFRGRAGASRMYGYAGEGVRGPRDGLLFEHLLMQDVIHVAADGKTARGRFHALLFVSVHDSVKHRYPDWPSQFWEGGIHENEYRKVDGIWKVSRFDYRIAYQADYATGWAAAPDHPLMVRPFAGTFPEVPGGPDELRPMPPQWPQATFPPFHYRHPVTGKPIPEEINGVKMSE</sequence>
<dbReference type="Pfam" id="PF13577">
    <property type="entry name" value="SnoaL_4"/>
    <property type="match status" value="1"/>
</dbReference>
<dbReference type="AlphaFoldDB" id="A0A420EA65"/>
<dbReference type="Gene3D" id="3.10.450.50">
    <property type="match status" value="1"/>
</dbReference>
<comment type="caution">
    <text evidence="2">The sequence shown here is derived from an EMBL/GenBank/DDBJ whole genome shotgun (WGS) entry which is preliminary data.</text>
</comment>
<evidence type="ECO:0000259" key="1">
    <source>
        <dbReference type="Pfam" id="PF13577"/>
    </source>
</evidence>
<keyword evidence="3" id="KW-1185">Reference proteome</keyword>
<dbReference type="Proteomes" id="UP000284395">
    <property type="component" value="Unassembled WGS sequence"/>
</dbReference>
<accession>A0A420EA65</accession>
<protein>
    <submittedName>
        <fullName evidence="2">Nuclear transport factor 2 family protein</fullName>
    </submittedName>
</protein>
<proteinExistence type="predicted"/>
<dbReference type="CDD" id="cd14686">
    <property type="entry name" value="bZIP"/>
    <property type="match status" value="1"/>
</dbReference>
<dbReference type="RefSeq" id="WP_120326023.1">
    <property type="nucleotide sequence ID" value="NZ_RAPF01000015.1"/>
</dbReference>
<reference evidence="2 3" key="1">
    <citation type="submission" date="2018-09" db="EMBL/GenBank/DDBJ databases">
        <title>Altererythrobacter spongiae sp. nov., isolated from a marine sponge.</title>
        <authorList>
            <person name="Zhuang L."/>
            <person name="Luo L."/>
        </authorList>
    </citation>
    <scope>NUCLEOTIDE SEQUENCE [LARGE SCALE GENOMIC DNA]</scope>
    <source>
        <strain evidence="2 3">HN-Y73</strain>
    </source>
</reference>
<dbReference type="InterPro" id="IPR037401">
    <property type="entry name" value="SnoaL-like"/>
</dbReference>
<name>A0A420EA65_9SPHN</name>
<dbReference type="OrthoDB" id="7541204at2"/>
<feature type="domain" description="SnoaL-like" evidence="1">
    <location>
        <begin position="23"/>
        <end position="159"/>
    </location>
</feature>
<dbReference type="EMBL" id="RAPF01000015">
    <property type="protein sequence ID" value="RKF17569.1"/>
    <property type="molecule type" value="Genomic_DNA"/>
</dbReference>
<gene>
    <name evidence="2" type="ORF">D6851_16600</name>
</gene>
<evidence type="ECO:0000313" key="3">
    <source>
        <dbReference type="Proteomes" id="UP000284395"/>
    </source>
</evidence>